<comment type="function">
    <text evidence="1 16">The transhydrogenation between NADH and NADP is coupled to respiration and ATP hydrolysis and functions as a proton pump across the membrane.</text>
</comment>
<evidence type="ECO:0000256" key="4">
    <source>
        <dbReference type="ARBA" id="ARBA00011870"/>
    </source>
</evidence>
<evidence type="ECO:0000256" key="9">
    <source>
        <dbReference type="ARBA" id="ARBA00022692"/>
    </source>
</evidence>
<accession>A0A2P5SYQ2</accession>
<name>A0A2P5SYQ2_9GAMM</name>
<evidence type="ECO:0000313" key="19">
    <source>
        <dbReference type="EMBL" id="PPI87469.1"/>
    </source>
</evidence>
<evidence type="ECO:0000256" key="11">
    <source>
        <dbReference type="ARBA" id="ARBA00022967"/>
    </source>
</evidence>
<dbReference type="PANTHER" id="PTHR44758">
    <property type="entry name" value="NAD(P) TRANSHYDROGENASE SUBUNIT BETA"/>
    <property type="match status" value="1"/>
</dbReference>
<evidence type="ECO:0000256" key="8">
    <source>
        <dbReference type="ARBA" id="ARBA00022519"/>
    </source>
</evidence>
<dbReference type="RefSeq" id="WP_136131465.1">
    <property type="nucleotide sequence ID" value="NZ_PDKS01000001.1"/>
</dbReference>
<feature type="transmembrane region" description="Helical" evidence="17">
    <location>
        <begin position="243"/>
        <end position="262"/>
    </location>
</feature>
<dbReference type="NCBIfam" id="NF006974">
    <property type="entry name" value="PRK09444.1"/>
    <property type="match status" value="1"/>
</dbReference>
<feature type="transmembrane region" description="Helical" evidence="17">
    <location>
        <begin position="87"/>
        <end position="108"/>
    </location>
</feature>
<dbReference type="EMBL" id="PDKS01000001">
    <property type="protein sequence ID" value="PPI87469.1"/>
    <property type="molecule type" value="Genomic_DNA"/>
</dbReference>
<dbReference type="SUPFAM" id="SSF52467">
    <property type="entry name" value="DHS-like NAD/FAD-binding domain"/>
    <property type="match status" value="1"/>
</dbReference>
<evidence type="ECO:0000256" key="17">
    <source>
        <dbReference type="SAM" id="Phobius"/>
    </source>
</evidence>
<dbReference type="PIRSF" id="PIRSF000204">
    <property type="entry name" value="PNTB"/>
    <property type="match status" value="1"/>
</dbReference>
<dbReference type="InterPro" id="IPR012136">
    <property type="entry name" value="NADH_DH_b"/>
</dbReference>
<keyword evidence="10 16" id="KW-0521">NADP</keyword>
<feature type="transmembrane region" description="Helical" evidence="17">
    <location>
        <begin position="123"/>
        <end position="145"/>
    </location>
</feature>
<evidence type="ECO:0000256" key="6">
    <source>
        <dbReference type="ARBA" id="ARBA00014581"/>
    </source>
</evidence>
<proteinExistence type="inferred from homology"/>
<keyword evidence="11 16" id="KW-1278">Translocase</keyword>
<dbReference type="OrthoDB" id="9763786at2"/>
<comment type="caution">
    <text evidence="19">The sequence shown here is derived from an EMBL/GenBank/DDBJ whole genome shotgun (WGS) entry which is preliminary data.</text>
</comment>
<evidence type="ECO:0000256" key="1">
    <source>
        <dbReference type="ARBA" id="ARBA00003943"/>
    </source>
</evidence>
<feature type="transmembrane region" description="Helical" evidence="17">
    <location>
        <begin position="33"/>
        <end position="51"/>
    </location>
</feature>
<evidence type="ECO:0000256" key="13">
    <source>
        <dbReference type="ARBA" id="ARBA00023027"/>
    </source>
</evidence>
<organism evidence="19 20">
    <name type="scientific">Candidatus Pantoea edessiphila</name>
    <dbReference type="NCBI Taxonomy" id="2044610"/>
    <lineage>
        <taxon>Bacteria</taxon>
        <taxon>Pseudomonadati</taxon>
        <taxon>Pseudomonadota</taxon>
        <taxon>Gammaproteobacteria</taxon>
        <taxon>Enterobacterales</taxon>
        <taxon>Erwiniaceae</taxon>
        <taxon>Pantoea</taxon>
    </lineage>
</organism>
<evidence type="ECO:0000313" key="20">
    <source>
        <dbReference type="Proteomes" id="UP000296034"/>
    </source>
</evidence>
<dbReference type="GO" id="GO:0005886">
    <property type="term" value="C:plasma membrane"/>
    <property type="evidence" value="ECO:0007669"/>
    <property type="project" value="UniProtKB-SubCell"/>
</dbReference>
<feature type="transmembrane region" description="Helical" evidence="17">
    <location>
        <begin position="157"/>
        <end position="180"/>
    </location>
</feature>
<dbReference type="InterPro" id="IPR034300">
    <property type="entry name" value="PNTB-like"/>
</dbReference>
<keyword evidence="13 16" id="KW-0520">NAD</keyword>
<evidence type="ECO:0000256" key="2">
    <source>
        <dbReference type="ARBA" id="ARBA00004429"/>
    </source>
</evidence>
<evidence type="ECO:0000259" key="18">
    <source>
        <dbReference type="Pfam" id="PF02233"/>
    </source>
</evidence>
<keyword evidence="9 17" id="KW-0812">Transmembrane</keyword>
<gene>
    <name evidence="19" type="ORF">CRV11_00845</name>
</gene>
<evidence type="ECO:0000256" key="12">
    <source>
        <dbReference type="ARBA" id="ARBA00022989"/>
    </source>
</evidence>
<dbReference type="Gene3D" id="3.40.50.1220">
    <property type="entry name" value="TPP-binding domain"/>
    <property type="match status" value="1"/>
</dbReference>
<dbReference type="EC" id="7.1.1.1" evidence="5 16"/>
<keyword evidence="8 16" id="KW-0997">Cell inner membrane</keyword>
<keyword evidence="12 17" id="KW-1133">Transmembrane helix</keyword>
<dbReference type="PANTHER" id="PTHR44758:SF1">
    <property type="entry name" value="NAD(P) TRANSHYDROGENASE SUBUNIT BETA"/>
    <property type="match status" value="1"/>
</dbReference>
<feature type="domain" description="NADP transhydrogenase beta-like" evidence="18">
    <location>
        <begin position="9"/>
        <end position="461"/>
    </location>
</feature>
<keyword evidence="7 16" id="KW-1003">Cell membrane</keyword>
<comment type="catalytic activity">
    <reaction evidence="15 16">
        <text>NAD(+) + NADPH + H(+)(in) = NADH + NADP(+) + H(+)(out)</text>
        <dbReference type="Rhea" id="RHEA:47992"/>
        <dbReference type="ChEBI" id="CHEBI:15378"/>
        <dbReference type="ChEBI" id="CHEBI:57540"/>
        <dbReference type="ChEBI" id="CHEBI:57783"/>
        <dbReference type="ChEBI" id="CHEBI:57945"/>
        <dbReference type="ChEBI" id="CHEBI:58349"/>
        <dbReference type="EC" id="7.1.1.1"/>
    </reaction>
</comment>
<evidence type="ECO:0000256" key="7">
    <source>
        <dbReference type="ARBA" id="ARBA00022475"/>
    </source>
</evidence>
<evidence type="ECO:0000256" key="5">
    <source>
        <dbReference type="ARBA" id="ARBA00012943"/>
    </source>
</evidence>
<dbReference type="GO" id="GO:0008750">
    <property type="term" value="F:proton-translocating NAD(P)+ transhydrogenase activity"/>
    <property type="evidence" value="ECO:0007669"/>
    <property type="project" value="UniProtKB-EC"/>
</dbReference>
<dbReference type="Pfam" id="PF02233">
    <property type="entry name" value="PNTB"/>
    <property type="match status" value="1"/>
</dbReference>
<reference evidence="19 20" key="1">
    <citation type="journal article" date="2018" name="Genome Biol. Evol.">
        <title>Cladogenesis and Genomic Streamlining in Extracellular Endosymbionts of Tropical Stink Bugs.</title>
        <authorList>
            <person name="Otero-Bravo A."/>
            <person name="Goffredi S."/>
            <person name="Sabree Z.L."/>
        </authorList>
    </citation>
    <scope>NUCLEOTIDE SEQUENCE [LARGE SCALE GENOMIC DNA]</scope>
    <source>
        <strain evidence="19 20">SoET</strain>
    </source>
</reference>
<protein>
    <recommendedName>
        <fullName evidence="6 16">NAD(P) transhydrogenase subunit beta</fullName>
        <ecNumber evidence="5 16">7.1.1.1</ecNumber>
    </recommendedName>
    <alternativeName>
        <fullName evidence="16">Nicotinamide nucleotide transhydrogenase subunit beta</fullName>
    </alternativeName>
</protein>
<dbReference type="GO" id="GO:0050661">
    <property type="term" value="F:NADP binding"/>
    <property type="evidence" value="ECO:0007669"/>
    <property type="project" value="InterPro"/>
</dbReference>
<sequence length="463" mass="50193">MSIKLVISAYIISAVLFIFSLNGLSKHDSAKRGNIFGIMGMMIALIATILFQHMLYSITLIFIAIFVGGLIGILLSKQIEMTKMPELIAILHSFVGLAAVLVGVNSFLNNIITPTIFMKTNMYLIEIFIGIFIGAMTFTGSLIAFCKLSGKIRSQPLILLHNHALNILILGICCTILFSFVTTNDIVTKIVLLIITILIAFLFGAHLVLSISGADMPIVISMLNSYSGWAAAAAGFILKNDLLIITGSLVGSSGAILSYIMCKAMNRSFINVIYGGTNNKITVKKEDLACEYNEISIDKIVEILKSSSSVVITPGYGMAVAQAQHSLAKISLQLQQYGVKVVFGIHPIAGRLPGHMNVLLAEARVPYDIVLEMEEINDDLSKTDTVLVIGANDTVNPAALEDPNSPISGMPVLEVWKAKNVVVFKRSMSFGYSGINNPLFCKQNTYMLFGDAKKAIDSIIKLI</sequence>
<evidence type="ECO:0000256" key="15">
    <source>
        <dbReference type="ARBA" id="ARBA00048202"/>
    </source>
</evidence>
<dbReference type="FunFam" id="3.40.50.1220:FF:000002">
    <property type="entry name" value="NAD(P) transhydrogenase subunit beta"/>
    <property type="match status" value="1"/>
</dbReference>
<evidence type="ECO:0000256" key="16">
    <source>
        <dbReference type="PIRNR" id="PIRNR000204"/>
    </source>
</evidence>
<feature type="transmembrane region" description="Helical" evidence="17">
    <location>
        <begin position="57"/>
        <end position="75"/>
    </location>
</feature>
<evidence type="ECO:0000256" key="3">
    <source>
        <dbReference type="ARBA" id="ARBA00007919"/>
    </source>
</evidence>
<feature type="transmembrane region" description="Helical" evidence="17">
    <location>
        <begin position="186"/>
        <end position="209"/>
    </location>
</feature>
<comment type="similarity">
    <text evidence="3 16">Belongs to the PNT beta subunit family.</text>
</comment>
<feature type="transmembrane region" description="Helical" evidence="17">
    <location>
        <begin position="6"/>
        <end position="24"/>
    </location>
</feature>
<feature type="transmembrane region" description="Helical" evidence="17">
    <location>
        <begin position="216"/>
        <end position="237"/>
    </location>
</feature>
<comment type="subcellular location">
    <subcellularLocation>
        <location evidence="2">Cell inner membrane</location>
        <topology evidence="2">Multi-pass membrane protein</topology>
    </subcellularLocation>
</comment>
<evidence type="ECO:0000256" key="14">
    <source>
        <dbReference type="ARBA" id="ARBA00023136"/>
    </source>
</evidence>
<keyword evidence="14 16" id="KW-0472">Membrane</keyword>
<comment type="subunit">
    <text evidence="4">Heterodimer of an alpha and a beta chain.</text>
</comment>
<dbReference type="Proteomes" id="UP000296034">
    <property type="component" value="Unassembled WGS sequence"/>
</dbReference>
<dbReference type="AlphaFoldDB" id="A0A2P5SYQ2"/>
<dbReference type="InterPro" id="IPR029035">
    <property type="entry name" value="DHS-like_NAD/FAD-binding_dom"/>
</dbReference>
<evidence type="ECO:0000256" key="10">
    <source>
        <dbReference type="ARBA" id="ARBA00022857"/>
    </source>
</evidence>